<name>A0A0E4BUM0_9BRAD</name>
<evidence type="ECO:0000256" key="1">
    <source>
        <dbReference type="SAM" id="Phobius"/>
    </source>
</evidence>
<protein>
    <recommendedName>
        <fullName evidence="4">DUF308 domain-containing protein</fullName>
    </recommendedName>
</protein>
<dbReference type="Proteomes" id="UP000063308">
    <property type="component" value="Chromosome"/>
</dbReference>
<feature type="transmembrane region" description="Helical" evidence="1">
    <location>
        <begin position="100"/>
        <end position="119"/>
    </location>
</feature>
<keyword evidence="1" id="KW-0472">Membrane</keyword>
<accession>A0A0E4BUM0</accession>
<feature type="transmembrane region" description="Helical" evidence="1">
    <location>
        <begin position="77"/>
        <end position="94"/>
    </location>
</feature>
<dbReference type="EMBL" id="AP014685">
    <property type="protein sequence ID" value="BAR61339.1"/>
    <property type="molecule type" value="Genomic_DNA"/>
</dbReference>
<dbReference type="AlphaFoldDB" id="A0A0E4BUM0"/>
<keyword evidence="1" id="KW-1133">Transmembrane helix</keyword>
<sequence length="219" mass="23560">MRDHHQPDSAGQEQWLRLYYFTRAGFSVAWVAAAFAVGQSSAPVAGALLVAYPAWDAAANWLDALRSGGLAQNRTQALNVLVSLATTVAVVLALQVSMNWVLGVFGAWAILSGLLQLGTAIRRWSRFGAQWAMALSGGQSALAGGFFIAQAAMPAAPSITNVAGYAAVGALYFLVSAIWLTVSAWRQAGSAGVMRWRWRDHDRMPVFCPTSQIAAWYRK</sequence>
<gene>
    <name evidence="2" type="ORF">NK6_8190</name>
</gene>
<evidence type="ECO:0000313" key="2">
    <source>
        <dbReference type="EMBL" id="BAR61339.1"/>
    </source>
</evidence>
<feature type="transmembrane region" description="Helical" evidence="1">
    <location>
        <begin position="165"/>
        <end position="185"/>
    </location>
</feature>
<proteinExistence type="predicted"/>
<feature type="transmembrane region" description="Helical" evidence="1">
    <location>
        <begin position="131"/>
        <end position="153"/>
    </location>
</feature>
<reference evidence="2 3" key="1">
    <citation type="submission" date="2014-11" db="EMBL/GenBank/DDBJ databases">
        <title>Symbiosis island explosion on the genome of extra-slow-growing strains of soybean bradyrhizobia with massive insertion sequences.</title>
        <authorList>
            <person name="Iida T."/>
            <person name="Minamisawa K."/>
        </authorList>
    </citation>
    <scope>NUCLEOTIDE SEQUENCE [LARGE SCALE GENOMIC DNA]</scope>
    <source>
        <strain evidence="2 3">NK6</strain>
    </source>
</reference>
<keyword evidence="1" id="KW-0812">Transmembrane</keyword>
<organism evidence="2 3">
    <name type="scientific">Bradyrhizobium diazoefficiens</name>
    <dbReference type="NCBI Taxonomy" id="1355477"/>
    <lineage>
        <taxon>Bacteria</taxon>
        <taxon>Pseudomonadati</taxon>
        <taxon>Pseudomonadota</taxon>
        <taxon>Alphaproteobacteria</taxon>
        <taxon>Hyphomicrobiales</taxon>
        <taxon>Nitrobacteraceae</taxon>
        <taxon>Bradyrhizobium</taxon>
    </lineage>
</organism>
<evidence type="ECO:0000313" key="3">
    <source>
        <dbReference type="Proteomes" id="UP000063308"/>
    </source>
</evidence>
<evidence type="ECO:0008006" key="4">
    <source>
        <dbReference type="Google" id="ProtNLM"/>
    </source>
</evidence>